<dbReference type="EMBL" id="VKKY01000001">
    <property type="protein sequence ID" value="KAA3440709.1"/>
    <property type="molecule type" value="Genomic_DNA"/>
</dbReference>
<protein>
    <submittedName>
        <fullName evidence="4">Uncharacterized protein</fullName>
    </submittedName>
</protein>
<dbReference type="InterPro" id="IPR045553">
    <property type="entry name" value="bpX1"/>
</dbReference>
<evidence type="ECO:0000259" key="3">
    <source>
        <dbReference type="Pfam" id="PF19917"/>
    </source>
</evidence>
<feature type="domain" description="MoxR-vWA-beta-propeller ternary system" evidence="3">
    <location>
        <begin position="800"/>
        <end position="854"/>
    </location>
</feature>
<organism evidence="4 5">
    <name type="scientific">Rufibacter hautae</name>
    <dbReference type="NCBI Taxonomy" id="2595005"/>
    <lineage>
        <taxon>Bacteria</taxon>
        <taxon>Pseudomonadati</taxon>
        <taxon>Bacteroidota</taxon>
        <taxon>Cytophagia</taxon>
        <taxon>Cytophagales</taxon>
        <taxon>Hymenobacteraceae</taxon>
        <taxon>Rufibacter</taxon>
    </lineage>
</organism>
<dbReference type="Pfam" id="PF19915">
    <property type="entry name" value="bpX0"/>
    <property type="match status" value="1"/>
</dbReference>
<evidence type="ECO:0000259" key="1">
    <source>
        <dbReference type="Pfam" id="PF00542"/>
    </source>
</evidence>
<dbReference type="Pfam" id="PF00542">
    <property type="entry name" value="Ribosomal_L12"/>
    <property type="match status" value="1"/>
</dbReference>
<dbReference type="Proteomes" id="UP000324133">
    <property type="component" value="Unassembled WGS sequence"/>
</dbReference>
<evidence type="ECO:0000259" key="2">
    <source>
        <dbReference type="Pfam" id="PF19915"/>
    </source>
</evidence>
<dbReference type="GO" id="GO:0003735">
    <property type="term" value="F:structural constituent of ribosome"/>
    <property type="evidence" value="ECO:0007669"/>
    <property type="project" value="InterPro"/>
</dbReference>
<comment type="caution">
    <text evidence="4">The sequence shown here is derived from an EMBL/GenBank/DDBJ whole genome shotgun (WGS) entry which is preliminary data.</text>
</comment>
<dbReference type="SUPFAM" id="SSF54736">
    <property type="entry name" value="ClpS-like"/>
    <property type="match status" value="1"/>
</dbReference>
<dbReference type="Gene3D" id="3.30.1390.10">
    <property type="match status" value="1"/>
</dbReference>
<evidence type="ECO:0000313" key="4">
    <source>
        <dbReference type="EMBL" id="KAA3440709.1"/>
    </source>
</evidence>
<proteinExistence type="predicted"/>
<name>A0A5B6TMN7_9BACT</name>
<dbReference type="InterPro" id="IPR014719">
    <property type="entry name" value="Ribosomal_bL12_C/ClpS-like"/>
</dbReference>
<reference evidence="4 5" key="1">
    <citation type="submission" date="2019-07" db="EMBL/GenBank/DDBJ databases">
        <title>Rufibacter sp. nov., isolated from lake sediment.</title>
        <authorList>
            <person name="Qu J.-H."/>
        </authorList>
    </citation>
    <scope>NUCLEOTIDE SEQUENCE [LARGE SCALE GENOMIC DNA]</scope>
    <source>
        <strain evidence="4 5">NBS58-1</strain>
    </source>
</reference>
<dbReference type="InterPro" id="IPR013823">
    <property type="entry name" value="Ribosomal_bL12_C"/>
</dbReference>
<feature type="domain" description="MoxR-vWA-beta-propeller ternary system" evidence="2">
    <location>
        <begin position="29"/>
        <end position="193"/>
    </location>
</feature>
<dbReference type="GO" id="GO:0006412">
    <property type="term" value="P:translation"/>
    <property type="evidence" value="ECO:0007669"/>
    <property type="project" value="InterPro"/>
</dbReference>
<sequence length="860" mass="96962">MQFHEYFQSSQDYFWRWEEHTEVLTIPKGSTIAYREFVFKALEHLSEQGIPPFGALLLAIIATNHSMGDDLQQVEDEIRESILKQPPALVQFEPLQEAMQFLKRLHLVPTQYTTGNKRLQLFQVLFESCHNIISGIKAKKLLEEAKQTFIHHRGSLIDTLEQQDPFSVATYKKDFRCIGLLSKKFPDADSIVAAMAALQPIPELDLEKPEQAATGKGPDFIEELTSHTTTFQIGSLVKHIWSGLTIQLHHLLPSEQPLGGVSDLSNKGNFGNLLISEFANDDLVFLSRLANNEALYLHRESPPATDKLERVLLLDVSLRSWGTPKTLAYSILVAIANHPKTDIPCTAYAVGDNYQAIHFNTVDEVIDSLNVLEGTLHPAAGLEQFFQEYSTGKNTEVLFICSPDTLRQPAVQKVISEHHAAFKYWITTDQEGTIEFYKNQHSSRKLVQKIQLPLEELWKRRAPTSLKAAITAGETEENEWPILFAFTANYKKFLRLSTHCFVVTPEKKLMKFHDIGYYPVQKGLELCLTNLPSGGSGHEIGVDENGDLIFLCVKTSTKEVTVYNLTTREQETVPFNERSLSTAPEFFSYQGAFYALGVAHHWKLEHFPKWHLVKHSNTGKELKQAYHARQEEIKRAEAAFKAAPVSVLKNLTEVFINKKRNLVFNKHELLLNQYGVIQLKPAVDFGREAIHEAYLIAENEFSFAGGGKVTLNRSGILQLLAPITEEKPTYEVILEKSGPHKIYLVKSLQASANISLKTAKDIVDHAPRVVKSTISKTEADVLKMRIEEQGGIARVAPAHQGNVLYIPSVLDSNLGVSTQHYFAGNSYYLPNKSQLRVIDTNSFFHTHITTFISKVLEHGN</sequence>
<evidence type="ECO:0000313" key="5">
    <source>
        <dbReference type="Proteomes" id="UP000324133"/>
    </source>
</evidence>
<keyword evidence="5" id="KW-1185">Reference proteome</keyword>
<dbReference type="InterPro" id="IPR045554">
    <property type="entry name" value="bpX0"/>
</dbReference>
<dbReference type="OrthoDB" id="780958at2"/>
<dbReference type="RefSeq" id="WP_149090339.1">
    <property type="nucleotide sequence ID" value="NZ_VKKY01000001.1"/>
</dbReference>
<dbReference type="Pfam" id="PF19917">
    <property type="entry name" value="bpX1"/>
    <property type="match status" value="1"/>
</dbReference>
<dbReference type="AlphaFoldDB" id="A0A5B6TMN7"/>
<feature type="domain" description="Large ribosomal subunit protein bL12 C-terminal" evidence="1">
    <location>
        <begin position="731"/>
        <end position="792"/>
    </location>
</feature>
<gene>
    <name evidence="4" type="ORF">FOA19_08690</name>
</gene>
<accession>A0A5B6TMN7</accession>